<dbReference type="InterPro" id="IPR028098">
    <property type="entry name" value="Glyco_trans_4-like_N"/>
</dbReference>
<dbReference type="OrthoDB" id="5147801at2"/>
<protein>
    <submittedName>
        <fullName evidence="3">Glycosyltransferase</fullName>
    </submittedName>
</protein>
<sequence>MSPDSSTLRAPHQRAGATDAPTILQVLPRLETGGVERGTIEIAEGIIAAGGRAVVASEGGRMVRELDRMGAEHVTLPLASKNPLVMRKNVNRLKALIRDKDVKIVHARSRAPAWSARAAARALGVPFVTTFHGTYNLGKGLERPFKRIYNAVMADGDAVIAISDFIRDHIAITYGVSGARVTVIPRAVDVARFDPDRVSQERLIQLATRWRLPDGVPVILLPGRLTRWKGQELLIRALARMKTRPVRCLLVGSDQGRTAYREGLEDLIARLELRDTVHLVGECDDMPAAYKLSDVVVSASTDPEAFGRVVAEAGAMGRPVVAPNHGAAPEIVKPGGETGWLFWPESADDLARALDEALVLDESGRAALKDRAMTRVRENFSKDRMVDATMDVYRRMLGLDAS</sequence>
<dbReference type="SUPFAM" id="SSF53756">
    <property type="entry name" value="UDP-Glycosyltransferase/glycogen phosphorylase"/>
    <property type="match status" value="1"/>
</dbReference>
<dbReference type="STRING" id="1238182.C882_1297"/>
<dbReference type="Pfam" id="PF00534">
    <property type="entry name" value="Glycos_transf_1"/>
    <property type="match status" value="1"/>
</dbReference>
<evidence type="ECO:0000259" key="2">
    <source>
        <dbReference type="Pfam" id="PF13439"/>
    </source>
</evidence>
<dbReference type="GO" id="GO:0016758">
    <property type="term" value="F:hexosyltransferase activity"/>
    <property type="evidence" value="ECO:0007669"/>
    <property type="project" value="TreeGrafter"/>
</dbReference>
<dbReference type="InterPro" id="IPR050194">
    <property type="entry name" value="Glycosyltransferase_grp1"/>
</dbReference>
<dbReference type="Pfam" id="PF13439">
    <property type="entry name" value="Glyco_transf_4"/>
    <property type="match status" value="1"/>
</dbReference>
<dbReference type="InterPro" id="IPR001296">
    <property type="entry name" value="Glyco_trans_1"/>
</dbReference>
<gene>
    <name evidence="3" type="ORF">C882_1297</name>
</gene>
<feature type="domain" description="Glycosyl transferase family 1" evidence="1">
    <location>
        <begin position="210"/>
        <end position="366"/>
    </location>
</feature>
<reference evidence="3 4" key="1">
    <citation type="journal article" date="2013" name="Genome Announc.">
        <title>Draft Genome Sequence of an Alphaproteobacterium, Caenispirillum salinarum AK4(T), Isolated from a Solar Saltern.</title>
        <authorList>
            <person name="Khatri I."/>
            <person name="Singh A."/>
            <person name="Korpole S."/>
            <person name="Pinnaka A.K."/>
            <person name="Subramanian S."/>
        </authorList>
    </citation>
    <scope>NUCLEOTIDE SEQUENCE [LARGE SCALE GENOMIC DNA]</scope>
    <source>
        <strain evidence="3 4">AK4</strain>
    </source>
</reference>
<name>K9GRF2_9PROT</name>
<feature type="domain" description="Glycosyltransferase subfamily 4-like N-terminal" evidence="2">
    <location>
        <begin position="33"/>
        <end position="192"/>
    </location>
</feature>
<keyword evidence="3" id="KW-0808">Transferase</keyword>
<organism evidence="3 4">
    <name type="scientific">Caenispirillum salinarum AK4</name>
    <dbReference type="NCBI Taxonomy" id="1238182"/>
    <lineage>
        <taxon>Bacteria</taxon>
        <taxon>Pseudomonadati</taxon>
        <taxon>Pseudomonadota</taxon>
        <taxon>Alphaproteobacteria</taxon>
        <taxon>Rhodospirillales</taxon>
        <taxon>Novispirillaceae</taxon>
        <taxon>Caenispirillum</taxon>
    </lineage>
</organism>
<dbReference type="PANTHER" id="PTHR45947">
    <property type="entry name" value="SULFOQUINOVOSYL TRANSFERASE SQD2"/>
    <property type="match status" value="1"/>
</dbReference>
<evidence type="ECO:0000259" key="1">
    <source>
        <dbReference type="Pfam" id="PF00534"/>
    </source>
</evidence>
<dbReference type="CDD" id="cd03819">
    <property type="entry name" value="GT4_WavL-like"/>
    <property type="match status" value="1"/>
</dbReference>
<dbReference type="eggNOG" id="COG0438">
    <property type="taxonomic scope" value="Bacteria"/>
</dbReference>
<evidence type="ECO:0000313" key="4">
    <source>
        <dbReference type="Proteomes" id="UP000009881"/>
    </source>
</evidence>
<accession>K9GRF2</accession>
<dbReference type="RefSeq" id="WP_009541953.1">
    <property type="nucleotide sequence ID" value="NZ_ANHY01000018.1"/>
</dbReference>
<dbReference type="Proteomes" id="UP000009881">
    <property type="component" value="Unassembled WGS sequence"/>
</dbReference>
<dbReference type="Gene3D" id="3.40.50.2000">
    <property type="entry name" value="Glycogen Phosphorylase B"/>
    <property type="match status" value="2"/>
</dbReference>
<dbReference type="AlphaFoldDB" id="K9GRF2"/>
<dbReference type="PANTHER" id="PTHR45947:SF3">
    <property type="entry name" value="SULFOQUINOVOSYL TRANSFERASE SQD2"/>
    <property type="match status" value="1"/>
</dbReference>
<evidence type="ECO:0000313" key="3">
    <source>
        <dbReference type="EMBL" id="EKV27702.1"/>
    </source>
</evidence>
<comment type="caution">
    <text evidence="3">The sequence shown here is derived from an EMBL/GenBank/DDBJ whole genome shotgun (WGS) entry which is preliminary data.</text>
</comment>
<proteinExistence type="predicted"/>
<keyword evidence="4" id="KW-1185">Reference proteome</keyword>
<dbReference type="PATRIC" id="fig|1238182.3.peg.3511"/>
<dbReference type="EMBL" id="ANHY01000018">
    <property type="protein sequence ID" value="EKV27702.1"/>
    <property type="molecule type" value="Genomic_DNA"/>
</dbReference>